<evidence type="ECO:0000313" key="2">
    <source>
        <dbReference type="Proteomes" id="UP001417504"/>
    </source>
</evidence>
<organism evidence="1 2">
    <name type="scientific">Stephania japonica</name>
    <dbReference type="NCBI Taxonomy" id="461633"/>
    <lineage>
        <taxon>Eukaryota</taxon>
        <taxon>Viridiplantae</taxon>
        <taxon>Streptophyta</taxon>
        <taxon>Embryophyta</taxon>
        <taxon>Tracheophyta</taxon>
        <taxon>Spermatophyta</taxon>
        <taxon>Magnoliopsida</taxon>
        <taxon>Ranunculales</taxon>
        <taxon>Menispermaceae</taxon>
        <taxon>Menispermoideae</taxon>
        <taxon>Cissampelideae</taxon>
        <taxon>Stephania</taxon>
    </lineage>
</organism>
<dbReference type="AlphaFoldDB" id="A0AAP0I7S7"/>
<name>A0AAP0I7S7_9MAGN</name>
<evidence type="ECO:0000313" key="1">
    <source>
        <dbReference type="EMBL" id="KAK9110267.1"/>
    </source>
</evidence>
<sequence>MVICKAPSIGASGAISGLNIVCTTLPVSSPDKGRGLPNPISILRKWGGL</sequence>
<protein>
    <submittedName>
        <fullName evidence="1">Uncharacterized protein</fullName>
    </submittedName>
</protein>
<dbReference type="Proteomes" id="UP001417504">
    <property type="component" value="Unassembled WGS sequence"/>
</dbReference>
<comment type="caution">
    <text evidence="1">The sequence shown here is derived from an EMBL/GenBank/DDBJ whole genome shotgun (WGS) entry which is preliminary data.</text>
</comment>
<proteinExistence type="predicted"/>
<dbReference type="EMBL" id="JBBNAE010000007">
    <property type="protein sequence ID" value="KAK9110267.1"/>
    <property type="molecule type" value="Genomic_DNA"/>
</dbReference>
<keyword evidence="2" id="KW-1185">Reference proteome</keyword>
<reference evidence="1 2" key="1">
    <citation type="submission" date="2024-01" db="EMBL/GenBank/DDBJ databases">
        <title>Genome assemblies of Stephania.</title>
        <authorList>
            <person name="Yang L."/>
        </authorList>
    </citation>
    <scope>NUCLEOTIDE SEQUENCE [LARGE SCALE GENOMIC DNA]</scope>
    <source>
        <strain evidence="1">QJT</strain>
        <tissue evidence="1">Leaf</tissue>
    </source>
</reference>
<accession>A0AAP0I7S7</accession>
<gene>
    <name evidence="1" type="ORF">Sjap_018327</name>
</gene>